<comment type="caution">
    <text evidence="1">The sequence shown here is derived from an EMBL/GenBank/DDBJ whole genome shotgun (WGS) entry which is preliminary data.</text>
</comment>
<keyword evidence="2" id="KW-1185">Reference proteome</keyword>
<gene>
    <name evidence="1" type="ORF">PIB30_003594</name>
</gene>
<reference evidence="1 2" key="1">
    <citation type="journal article" date="2023" name="Plants (Basel)">
        <title>Bridging the Gap: Combining Genomics and Transcriptomics Approaches to Understand Stylosanthes scabra, an Orphan Legume from the Brazilian Caatinga.</title>
        <authorList>
            <person name="Ferreira-Neto J.R.C."/>
            <person name="da Silva M.D."/>
            <person name="Binneck E."/>
            <person name="de Melo N.F."/>
            <person name="da Silva R.H."/>
            <person name="de Melo A.L.T.M."/>
            <person name="Pandolfi V."/>
            <person name="Bustamante F.O."/>
            <person name="Brasileiro-Vidal A.C."/>
            <person name="Benko-Iseppon A.M."/>
        </authorList>
    </citation>
    <scope>NUCLEOTIDE SEQUENCE [LARGE SCALE GENOMIC DNA]</scope>
    <source>
        <tissue evidence="1">Leaves</tissue>
    </source>
</reference>
<dbReference type="EMBL" id="JASCZI010241662">
    <property type="protein sequence ID" value="MED6203854.1"/>
    <property type="molecule type" value="Genomic_DNA"/>
</dbReference>
<accession>A0ABU6Y1H8</accession>
<organism evidence="1 2">
    <name type="scientific">Stylosanthes scabra</name>
    <dbReference type="NCBI Taxonomy" id="79078"/>
    <lineage>
        <taxon>Eukaryota</taxon>
        <taxon>Viridiplantae</taxon>
        <taxon>Streptophyta</taxon>
        <taxon>Embryophyta</taxon>
        <taxon>Tracheophyta</taxon>
        <taxon>Spermatophyta</taxon>
        <taxon>Magnoliopsida</taxon>
        <taxon>eudicotyledons</taxon>
        <taxon>Gunneridae</taxon>
        <taxon>Pentapetalae</taxon>
        <taxon>rosids</taxon>
        <taxon>fabids</taxon>
        <taxon>Fabales</taxon>
        <taxon>Fabaceae</taxon>
        <taxon>Papilionoideae</taxon>
        <taxon>50 kb inversion clade</taxon>
        <taxon>dalbergioids sensu lato</taxon>
        <taxon>Dalbergieae</taxon>
        <taxon>Pterocarpus clade</taxon>
        <taxon>Stylosanthes</taxon>
    </lineage>
</organism>
<evidence type="ECO:0000313" key="1">
    <source>
        <dbReference type="EMBL" id="MED6203854.1"/>
    </source>
</evidence>
<proteinExistence type="predicted"/>
<evidence type="ECO:0000313" key="2">
    <source>
        <dbReference type="Proteomes" id="UP001341840"/>
    </source>
</evidence>
<protein>
    <submittedName>
        <fullName evidence="1">Uncharacterized protein</fullName>
    </submittedName>
</protein>
<dbReference type="Proteomes" id="UP001341840">
    <property type="component" value="Unassembled WGS sequence"/>
</dbReference>
<sequence length="102" mass="11501">MLVCPKSEMGAPTVAKESTIFLICNSLRGEKGVQTTPCFMAKGASKNSMLERRFHGGKEPRIDCMIFNSPILAVQVDSDHRLLQPWICFRRTLLIPCKVYEL</sequence>
<name>A0ABU6Y1H8_9FABA</name>